<dbReference type="OrthoDB" id="413122at2759"/>
<gene>
    <name evidence="1" type="ORF">SKAU_G00208670</name>
</gene>
<proteinExistence type="predicted"/>
<accession>A0A9Q1F8L5</accession>
<sequence>MWDTAMPFLMFAARVTVNESTGFSPFQLVFGHEGEDKADEGELEAGYSLVSRSVLGSRTLWHCGISRASSLI</sequence>
<name>A0A9Q1F8L5_SYNKA</name>
<comment type="caution">
    <text evidence="1">The sequence shown here is derived from an EMBL/GenBank/DDBJ whole genome shotgun (WGS) entry which is preliminary data.</text>
</comment>
<dbReference type="Proteomes" id="UP001152622">
    <property type="component" value="Chromosome 7"/>
</dbReference>
<protein>
    <submittedName>
        <fullName evidence="1">Uncharacterized protein</fullName>
    </submittedName>
</protein>
<evidence type="ECO:0000313" key="1">
    <source>
        <dbReference type="EMBL" id="KAJ8353300.1"/>
    </source>
</evidence>
<keyword evidence="2" id="KW-1185">Reference proteome</keyword>
<dbReference type="EMBL" id="JAINUF010000007">
    <property type="protein sequence ID" value="KAJ8353300.1"/>
    <property type="molecule type" value="Genomic_DNA"/>
</dbReference>
<organism evidence="1 2">
    <name type="scientific">Synaphobranchus kaupii</name>
    <name type="common">Kaup's arrowtooth eel</name>
    <dbReference type="NCBI Taxonomy" id="118154"/>
    <lineage>
        <taxon>Eukaryota</taxon>
        <taxon>Metazoa</taxon>
        <taxon>Chordata</taxon>
        <taxon>Craniata</taxon>
        <taxon>Vertebrata</taxon>
        <taxon>Euteleostomi</taxon>
        <taxon>Actinopterygii</taxon>
        <taxon>Neopterygii</taxon>
        <taxon>Teleostei</taxon>
        <taxon>Anguilliformes</taxon>
        <taxon>Synaphobranchidae</taxon>
        <taxon>Synaphobranchus</taxon>
    </lineage>
</organism>
<reference evidence="1" key="1">
    <citation type="journal article" date="2023" name="Science">
        <title>Genome structures resolve the early diversification of teleost fishes.</title>
        <authorList>
            <person name="Parey E."/>
            <person name="Louis A."/>
            <person name="Montfort J."/>
            <person name="Bouchez O."/>
            <person name="Roques C."/>
            <person name="Iampietro C."/>
            <person name="Lluch J."/>
            <person name="Castinel A."/>
            <person name="Donnadieu C."/>
            <person name="Desvignes T."/>
            <person name="Floi Bucao C."/>
            <person name="Jouanno E."/>
            <person name="Wen M."/>
            <person name="Mejri S."/>
            <person name="Dirks R."/>
            <person name="Jansen H."/>
            <person name="Henkel C."/>
            <person name="Chen W.J."/>
            <person name="Zahm M."/>
            <person name="Cabau C."/>
            <person name="Klopp C."/>
            <person name="Thompson A.W."/>
            <person name="Robinson-Rechavi M."/>
            <person name="Braasch I."/>
            <person name="Lecointre G."/>
            <person name="Bobe J."/>
            <person name="Postlethwait J.H."/>
            <person name="Berthelot C."/>
            <person name="Roest Crollius H."/>
            <person name="Guiguen Y."/>
        </authorList>
    </citation>
    <scope>NUCLEOTIDE SEQUENCE</scope>
    <source>
        <strain evidence="1">WJC10195</strain>
    </source>
</reference>
<evidence type="ECO:0000313" key="2">
    <source>
        <dbReference type="Proteomes" id="UP001152622"/>
    </source>
</evidence>
<dbReference type="AlphaFoldDB" id="A0A9Q1F8L5"/>